<evidence type="ECO:0000313" key="1">
    <source>
        <dbReference type="EMBL" id="PKB91770.1"/>
    </source>
</evidence>
<organism evidence="1 2">
    <name type="scientific">Rhizophagus irregularis</name>
    <dbReference type="NCBI Taxonomy" id="588596"/>
    <lineage>
        <taxon>Eukaryota</taxon>
        <taxon>Fungi</taxon>
        <taxon>Fungi incertae sedis</taxon>
        <taxon>Mucoromycota</taxon>
        <taxon>Glomeromycotina</taxon>
        <taxon>Glomeromycetes</taxon>
        <taxon>Glomerales</taxon>
        <taxon>Glomeraceae</taxon>
        <taxon>Rhizophagus</taxon>
    </lineage>
</organism>
<reference evidence="1 2" key="1">
    <citation type="submission" date="2016-04" db="EMBL/GenBank/DDBJ databases">
        <title>Genome analyses suggest a sexual origin of heterokaryosis in a supposedly ancient asexual fungus.</title>
        <authorList>
            <person name="Ropars J."/>
            <person name="Sedzielewska K."/>
            <person name="Noel J."/>
            <person name="Charron P."/>
            <person name="Farinelli L."/>
            <person name="Marton T."/>
            <person name="Kruger M."/>
            <person name="Pelin A."/>
            <person name="Brachmann A."/>
            <person name="Corradi N."/>
        </authorList>
    </citation>
    <scope>NUCLEOTIDE SEQUENCE [LARGE SCALE GENOMIC DNA]</scope>
    <source>
        <strain evidence="1 2">A5</strain>
    </source>
</reference>
<protein>
    <submittedName>
        <fullName evidence="1">Uncharacterized protein</fullName>
    </submittedName>
</protein>
<sequence length="79" mass="9845">GNYIIDKFLYFTNVDNNDKYCEIVNYINNTNKNSNPLNIYSFIRDKFDYHSTRPKIKWVSYSQIRIFKKNSRRRIWYYL</sequence>
<reference evidence="1 2" key="2">
    <citation type="submission" date="2017-09" db="EMBL/GenBank/DDBJ databases">
        <title>Extensive intraspecific genome diversity in a model arbuscular mycorrhizal fungus.</title>
        <authorList>
            <person name="Chen E.C."/>
            <person name="Morin E."/>
            <person name="Beaudet D."/>
            <person name="Noel J."/>
            <person name="Ndikumana S."/>
            <person name="Charron P."/>
            <person name="St-Onge C."/>
            <person name="Giorgi J."/>
            <person name="Grigoriev I.V."/>
            <person name="Roux C."/>
            <person name="Martin F.M."/>
            <person name="Corradi N."/>
        </authorList>
    </citation>
    <scope>NUCLEOTIDE SEQUENCE [LARGE SCALE GENOMIC DNA]</scope>
    <source>
        <strain evidence="1 2">A5</strain>
    </source>
</reference>
<evidence type="ECO:0000313" key="2">
    <source>
        <dbReference type="Proteomes" id="UP000232722"/>
    </source>
</evidence>
<dbReference type="Proteomes" id="UP000232722">
    <property type="component" value="Unassembled WGS sequence"/>
</dbReference>
<dbReference type="AlphaFoldDB" id="A0A2N0NB24"/>
<dbReference type="EMBL" id="LLXJ01013846">
    <property type="protein sequence ID" value="PKB91770.1"/>
    <property type="molecule type" value="Genomic_DNA"/>
</dbReference>
<proteinExistence type="predicted"/>
<name>A0A2N0NB24_9GLOM</name>
<feature type="non-terminal residue" evidence="1">
    <location>
        <position position="1"/>
    </location>
</feature>
<accession>A0A2N0NB24</accession>
<comment type="caution">
    <text evidence="1">The sequence shown here is derived from an EMBL/GenBank/DDBJ whole genome shotgun (WGS) entry which is preliminary data.</text>
</comment>
<gene>
    <name evidence="1" type="ORF">RhiirA5_447616</name>
</gene>